<gene>
    <name evidence="1" type="ORF">M0R45_004395</name>
</gene>
<comment type="caution">
    <text evidence="1">The sequence shown here is derived from an EMBL/GenBank/DDBJ whole genome shotgun (WGS) entry which is preliminary data.</text>
</comment>
<proteinExistence type="predicted"/>
<sequence>MISVRNTEAGVKPIEESGVVQNQLETKESGVLLNQIQTKGWSAVAEPSPPTVGLDVVNEPGTRDVEETTILLRNTEDSSGSVQIEPAKPEQEYRFMGTDVSKVVDTVRSLIPLRYNMTQ</sequence>
<protein>
    <submittedName>
        <fullName evidence="1">Uncharacterized protein</fullName>
    </submittedName>
</protein>
<accession>A0AAW1YJM8</accession>
<reference evidence="1 2" key="1">
    <citation type="journal article" date="2023" name="G3 (Bethesda)">
        <title>A chromosome-length genome assembly and annotation of blackberry (Rubus argutus, cv. 'Hillquist').</title>
        <authorList>
            <person name="Bruna T."/>
            <person name="Aryal R."/>
            <person name="Dudchenko O."/>
            <person name="Sargent D.J."/>
            <person name="Mead D."/>
            <person name="Buti M."/>
            <person name="Cavallini A."/>
            <person name="Hytonen T."/>
            <person name="Andres J."/>
            <person name="Pham M."/>
            <person name="Weisz D."/>
            <person name="Mascagni F."/>
            <person name="Usai G."/>
            <person name="Natali L."/>
            <person name="Bassil N."/>
            <person name="Fernandez G.E."/>
            <person name="Lomsadze A."/>
            <person name="Armour M."/>
            <person name="Olukolu B."/>
            <person name="Poorten T."/>
            <person name="Britton C."/>
            <person name="Davik J."/>
            <person name="Ashrafi H."/>
            <person name="Aiden E.L."/>
            <person name="Borodovsky M."/>
            <person name="Worthington M."/>
        </authorList>
    </citation>
    <scope>NUCLEOTIDE SEQUENCE [LARGE SCALE GENOMIC DNA]</scope>
    <source>
        <strain evidence="1">PI 553951</strain>
    </source>
</reference>
<dbReference type="AlphaFoldDB" id="A0AAW1YJM8"/>
<dbReference type="Proteomes" id="UP001457282">
    <property type="component" value="Unassembled WGS sequence"/>
</dbReference>
<dbReference type="EMBL" id="JBEDUW010000001">
    <property type="protein sequence ID" value="KAK9948836.1"/>
    <property type="molecule type" value="Genomic_DNA"/>
</dbReference>
<evidence type="ECO:0000313" key="1">
    <source>
        <dbReference type="EMBL" id="KAK9948836.1"/>
    </source>
</evidence>
<keyword evidence="2" id="KW-1185">Reference proteome</keyword>
<evidence type="ECO:0000313" key="2">
    <source>
        <dbReference type="Proteomes" id="UP001457282"/>
    </source>
</evidence>
<name>A0AAW1YJM8_RUBAR</name>
<organism evidence="1 2">
    <name type="scientific">Rubus argutus</name>
    <name type="common">Southern blackberry</name>
    <dbReference type="NCBI Taxonomy" id="59490"/>
    <lineage>
        <taxon>Eukaryota</taxon>
        <taxon>Viridiplantae</taxon>
        <taxon>Streptophyta</taxon>
        <taxon>Embryophyta</taxon>
        <taxon>Tracheophyta</taxon>
        <taxon>Spermatophyta</taxon>
        <taxon>Magnoliopsida</taxon>
        <taxon>eudicotyledons</taxon>
        <taxon>Gunneridae</taxon>
        <taxon>Pentapetalae</taxon>
        <taxon>rosids</taxon>
        <taxon>fabids</taxon>
        <taxon>Rosales</taxon>
        <taxon>Rosaceae</taxon>
        <taxon>Rosoideae</taxon>
        <taxon>Rosoideae incertae sedis</taxon>
        <taxon>Rubus</taxon>
    </lineage>
</organism>